<dbReference type="GeneID" id="94295452"/>
<gene>
    <name evidence="2" type="ORF">SS50377_21429</name>
</gene>
<feature type="signal peptide" evidence="1">
    <location>
        <begin position="1"/>
        <end position="23"/>
    </location>
</feature>
<dbReference type="KEGG" id="ssao:94295452"/>
<proteinExistence type="predicted"/>
<accession>A0A9P8LX83</accession>
<dbReference type="EMBL" id="AUWU02000002">
    <property type="protein sequence ID" value="KAH0575895.1"/>
    <property type="molecule type" value="Genomic_DNA"/>
</dbReference>
<keyword evidence="3" id="KW-1185">Reference proteome</keyword>
<evidence type="ECO:0000256" key="1">
    <source>
        <dbReference type="SAM" id="SignalP"/>
    </source>
</evidence>
<protein>
    <submittedName>
        <fullName evidence="2">Uncharacterized protein</fullName>
    </submittedName>
</protein>
<dbReference type="AlphaFoldDB" id="A0A9P8LX83"/>
<organism evidence="2 3">
    <name type="scientific">Spironucleus salmonicida</name>
    <dbReference type="NCBI Taxonomy" id="348837"/>
    <lineage>
        <taxon>Eukaryota</taxon>
        <taxon>Metamonada</taxon>
        <taxon>Diplomonadida</taxon>
        <taxon>Hexamitidae</taxon>
        <taxon>Hexamitinae</taxon>
        <taxon>Spironucleus</taxon>
    </lineage>
</organism>
<keyword evidence="1" id="KW-0732">Signal</keyword>
<name>A0A9P8LX83_9EUKA</name>
<dbReference type="RefSeq" id="XP_067766668.1">
    <property type="nucleotide sequence ID" value="XM_067905351.1"/>
</dbReference>
<dbReference type="Proteomes" id="UP000018208">
    <property type="component" value="Unassembled WGS sequence"/>
</dbReference>
<evidence type="ECO:0000313" key="3">
    <source>
        <dbReference type="Proteomes" id="UP000018208"/>
    </source>
</evidence>
<feature type="chain" id="PRO_5040181316" evidence="1">
    <location>
        <begin position="24"/>
        <end position="180"/>
    </location>
</feature>
<evidence type="ECO:0000313" key="2">
    <source>
        <dbReference type="EMBL" id="KAH0575895.1"/>
    </source>
</evidence>
<comment type="caution">
    <text evidence="2">The sequence shown here is derived from an EMBL/GenBank/DDBJ whole genome shotgun (WGS) entry which is preliminary data.</text>
</comment>
<reference evidence="2 3" key="1">
    <citation type="journal article" date="2014" name="PLoS Genet.">
        <title>The Genome of Spironucleus salmonicida Highlights a Fish Pathogen Adapted to Fluctuating Environments.</title>
        <authorList>
            <person name="Xu F."/>
            <person name="Jerlstrom-Hultqvist J."/>
            <person name="Einarsson E."/>
            <person name="Astvaldsson A."/>
            <person name="Svard S.G."/>
            <person name="Andersson J.O."/>
        </authorList>
    </citation>
    <scope>NUCLEOTIDE SEQUENCE [LARGE SCALE GENOMIC DNA]</scope>
    <source>
        <strain evidence="2 3">ATCC 50377</strain>
    </source>
</reference>
<sequence>MGAFSNFWIQVLEPVLLMSCLDALSKLMEIQEFHRRRAMNNHKFTGKRTSKLQVLRVIRQSQENSGCQVQQRYVAEVEQQNMDILKQSRVLPGCWQDGSGFALYVIVLSMHGMVQCIMLNIRIQFYQLSWQCSLVTRHDIKGIPFQNMIQVNIQRYFMQMIIQYQLYIILKQPICQFRRE</sequence>